<comment type="caution">
    <text evidence="1">The sequence shown here is derived from an EMBL/GenBank/DDBJ whole genome shotgun (WGS) entry which is preliminary data.</text>
</comment>
<dbReference type="Proteomes" id="UP000327468">
    <property type="component" value="Chromosome 17"/>
</dbReference>
<dbReference type="AlphaFoldDB" id="A0A5N5LL16"/>
<dbReference type="EMBL" id="VFJC01000018">
    <property type="protein sequence ID" value="KAB5543300.1"/>
    <property type="molecule type" value="Genomic_DNA"/>
</dbReference>
<gene>
    <name evidence="1" type="ORF">PHYPO_G00077470</name>
</gene>
<protein>
    <submittedName>
        <fullName evidence="1">Uncharacterized protein</fullName>
    </submittedName>
</protein>
<keyword evidence="2" id="KW-1185">Reference proteome</keyword>
<name>A0A5N5LL16_PANHP</name>
<evidence type="ECO:0000313" key="1">
    <source>
        <dbReference type="EMBL" id="KAB5543300.1"/>
    </source>
</evidence>
<reference evidence="1 2" key="1">
    <citation type="submission" date="2019-06" db="EMBL/GenBank/DDBJ databases">
        <title>A chromosome-scale genome assembly of the striped catfish, Pangasianodon hypophthalmus.</title>
        <authorList>
            <person name="Wen M."/>
            <person name="Zahm M."/>
            <person name="Roques C."/>
            <person name="Cabau C."/>
            <person name="Klopp C."/>
            <person name="Donnadieu C."/>
            <person name="Jouanno E."/>
            <person name="Avarre J.-C."/>
            <person name="Campet M."/>
            <person name="Ha T.T.T."/>
            <person name="Dugue R."/>
            <person name="Lampietro C."/>
            <person name="Louis A."/>
            <person name="Herpin A."/>
            <person name="Echchiki A."/>
            <person name="Berthelot C."/>
            <person name="Parey E."/>
            <person name="Roest-Crollius H."/>
            <person name="Braasch I."/>
            <person name="Postlethwait J."/>
            <person name="Bobe J."/>
            <person name="Montfort J."/>
            <person name="Bouchez O."/>
            <person name="Begum T."/>
            <person name="Schartl M."/>
            <person name="Guiguen Y."/>
        </authorList>
    </citation>
    <scope>NUCLEOTIDE SEQUENCE [LARGE SCALE GENOMIC DNA]</scope>
    <source>
        <strain evidence="1 2">Indonesia</strain>
        <tissue evidence="1">Blood</tissue>
    </source>
</reference>
<evidence type="ECO:0000313" key="2">
    <source>
        <dbReference type="Proteomes" id="UP000327468"/>
    </source>
</evidence>
<proteinExistence type="predicted"/>
<sequence>MKSSSVVLCCNEDLLADLARPETPLHFHYKLGPRSAGFFSAVCSTRKGLGACYGRLTSSRCMRLGG</sequence>
<organism evidence="1 2">
    <name type="scientific">Pangasianodon hypophthalmus</name>
    <name type="common">Striped catfish</name>
    <name type="synonym">Helicophagus hypophthalmus</name>
    <dbReference type="NCBI Taxonomy" id="310915"/>
    <lineage>
        <taxon>Eukaryota</taxon>
        <taxon>Metazoa</taxon>
        <taxon>Chordata</taxon>
        <taxon>Craniata</taxon>
        <taxon>Vertebrata</taxon>
        <taxon>Euteleostomi</taxon>
        <taxon>Actinopterygii</taxon>
        <taxon>Neopterygii</taxon>
        <taxon>Teleostei</taxon>
        <taxon>Ostariophysi</taxon>
        <taxon>Siluriformes</taxon>
        <taxon>Pangasiidae</taxon>
        <taxon>Pangasianodon</taxon>
    </lineage>
</organism>
<accession>A0A5N5LL16</accession>